<dbReference type="RefSeq" id="WP_316414682.1">
    <property type="nucleotide sequence ID" value="NZ_AP027080.1"/>
</dbReference>
<dbReference type="AlphaFoldDB" id="A0AA48H4L6"/>
<evidence type="ECO:0000313" key="3">
    <source>
        <dbReference type="EMBL" id="BDU71778.1"/>
    </source>
</evidence>
<dbReference type="Pfam" id="PF13579">
    <property type="entry name" value="Glyco_trans_4_4"/>
    <property type="match status" value="1"/>
</dbReference>
<dbReference type="InterPro" id="IPR001296">
    <property type="entry name" value="Glyco_trans_1"/>
</dbReference>
<evidence type="ECO:0000259" key="2">
    <source>
        <dbReference type="Pfam" id="PF13579"/>
    </source>
</evidence>
<gene>
    <name evidence="3" type="ORF">METEAL_09520</name>
</gene>
<accession>A0AA48H4L6</accession>
<reference evidence="4" key="1">
    <citation type="journal article" date="2023" name="Int. J. Syst. Evol. Microbiol.">
        <title>Mesoterricola silvestris gen. nov., sp. nov., Mesoterricola sediminis sp. nov., Geothrix oryzae sp. nov., Geothrix edaphica sp. nov., Geothrix rubra sp. nov., and Geothrix limicola sp. nov., six novel members of Acidobacteriota isolated from soils.</title>
        <authorList>
            <person name="Itoh H."/>
            <person name="Sugisawa Y."/>
            <person name="Mise K."/>
            <person name="Xu Z."/>
            <person name="Kuniyasu M."/>
            <person name="Ushijima N."/>
            <person name="Kawano K."/>
            <person name="Kobayashi E."/>
            <person name="Shiratori Y."/>
            <person name="Masuda Y."/>
            <person name="Senoo K."/>
        </authorList>
    </citation>
    <scope>NUCLEOTIDE SEQUENCE [LARGE SCALE GENOMIC DNA]</scope>
    <source>
        <strain evidence="4">W79</strain>
    </source>
</reference>
<feature type="domain" description="Glycosyltransferase subfamily 4-like N-terminal" evidence="2">
    <location>
        <begin position="19"/>
        <end position="177"/>
    </location>
</feature>
<dbReference type="Proteomes" id="UP001238179">
    <property type="component" value="Chromosome"/>
</dbReference>
<protein>
    <submittedName>
        <fullName evidence="3">Amylovoran biosynthesis protein AmsD</fullName>
    </submittedName>
</protein>
<dbReference type="GO" id="GO:0016757">
    <property type="term" value="F:glycosyltransferase activity"/>
    <property type="evidence" value="ECO:0007669"/>
    <property type="project" value="UniProtKB-ARBA"/>
</dbReference>
<dbReference type="EMBL" id="AP027080">
    <property type="protein sequence ID" value="BDU71778.1"/>
    <property type="molecule type" value="Genomic_DNA"/>
</dbReference>
<feature type="domain" description="Glycosyl transferase family 1" evidence="1">
    <location>
        <begin position="191"/>
        <end position="347"/>
    </location>
</feature>
<dbReference type="InterPro" id="IPR028098">
    <property type="entry name" value="Glyco_trans_4-like_N"/>
</dbReference>
<organism evidence="3 4">
    <name type="scientific">Mesoterricola silvestris</name>
    <dbReference type="NCBI Taxonomy" id="2927979"/>
    <lineage>
        <taxon>Bacteria</taxon>
        <taxon>Pseudomonadati</taxon>
        <taxon>Acidobacteriota</taxon>
        <taxon>Holophagae</taxon>
        <taxon>Holophagales</taxon>
        <taxon>Holophagaceae</taxon>
        <taxon>Mesoterricola</taxon>
    </lineage>
</organism>
<dbReference type="CDD" id="cd03820">
    <property type="entry name" value="GT4_AmsD-like"/>
    <property type="match status" value="1"/>
</dbReference>
<dbReference type="KEGG" id="msil:METEAL_09520"/>
<evidence type="ECO:0000313" key="4">
    <source>
        <dbReference type="Proteomes" id="UP001238179"/>
    </source>
</evidence>
<sequence>MNEGSPRNLTLVVNQLFVGGAARVAVNLSRAWTEMGRSVTILTTDDGLRPPSFPLHPRVAHRALGLMGNSRNPLQGLLFNLRRLARLRRAIADSRPDVLVSFLDKNNILSLLAGRALPRIPILVSERTDPSERSIGRPWEWLRRRTYPMADCLVVQTLHAKAFFSLKVQARTRVIPNPVLLPPPGPATVRDPGRRRLVTLGRMDPVKGHDMLIDGFAAIQGAFPDWDLVIHGDGPTRQEMVDKARGLGLEGRILFPGATTEVGARLREADVFVLTSRAEGFPNSLAEAMACGLPVVSFDCHSGPAELIRDGVDGLLVPPLDVPALSAALARLMGDADLRARLGAAAPDVLTRFSESSVLTQWESAIELAVLTARGKKAS</sequence>
<evidence type="ECO:0000259" key="1">
    <source>
        <dbReference type="Pfam" id="PF00534"/>
    </source>
</evidence>
<proteinExistence type="predicted"/>
<name>A0AA48H4L6_9BACT</name>
<dbReference type="PANTHER" id="PTHR12526">
    <property type="entry name" value="GLYCOSYLTRANSFERASE"/>
    <property type="match status" value="1"/>
</dbReference>
<dbReference type="Pfam" id="PF00534">
    <property type="entry name" value="Glycos_transf_1"/>
    <property type="match status" value="1"/>
</dbReference>
<dbReference type="SUPFAM" id="SSF53756">
    <property type="entry name" value="UDP-Glycosyltransferase/glycogen phosphorylase"/>
    <property type="match status" value="1"/>
</dbReference>
<keyword evidence="4" id="KW-1185">Reference proteome</keyword>
<dbReference type="Gene3D" id="3.40.50.2000">
    <property type="entry name" value="Glycogen Phosphorylase B"/>
    <property type="match status" value="2"/>
</dbReference>